<dbReference type="EMBL" id="QMFY01000009">
    <property type="protein sequence ID" value="RAV99834.1"/>
    <property type="molecule type" value="Genomic_DNA"/>
</dbReference>
<dbReference type="SMART" id="SM00563">
    <property type="entry name" value="PlsC"/>
    <property type="match status" value="1"/>
</dbReference>
<gene>
    <name evidence="6" type="ORF">DQQ10_17485</name>
</gene>
<dbReference type="OrthoDB" id="9803035at2"/>
<evidence type="ECO:0000313" key="6">
    <source>
        <dbReference type="EMBL" id="RAV99834.1"/>
    </source>
</evidence>
<keyword evidence="4" id="KW-0472">Membrane</keyword>
<dbReference type="AlphaFoldDB" id="A0A364XZM4"/>
<dbReference type="GO" id="GO:0006654">
    <property type="term" value="P:phosphatidic acid biosynthetic process"/>
    <property type="evidence" value="ECO:0007669"/>
    <property type="project" value="TreeGrafter"/>
</dbReference>
<keyword evidence="4" id="KW-1133">Transmembrane helix</keyword>
<keyword evidence="7" id="KW-1185">Reference proteome</keyword>
<comment type="pathway">
    <text evidence="1">Lipid metabolism.</text>
</comment>
<feature type="transmembrane region" description="Helical" evidence="4">
    <location>
        <begin position="49"/>
        <end position="66"/>
    </location>
</feature>
<keyword evidence="3 6" id="KW-0012">Acyltransferase</keyword>
<keyword evidence="4" id="KW-0812">Transmembrane</keyword>
<evidence type="ECO:0000256" key="3">
    <source>
        <dbReference type="ARBA" id="ARBA00023315"/>
    </source>
</evidence>
<sequence>MKIITTILIVLYRFWVFLVFTVFMILFLPGIIIPFFFGQKAGRIGYTFLWLWSWVFSMLTFIRYEFHGRENFKKGKSYIYVSNHTSFLDIPGLRLLIPGQFRPLAKKELLKIPVFGWIAQAATVIVDRSSQQSRKKSIDRLRKILHDGLSILIFVEGTQNRSKEPLQPFHDGAFRIAIDTQEPLLPMVVIGAGPLMPPSTIKVLPGKIKIYVGREIPTAGLTHDDIPRLKQQTFDIMKEMIVKNNH</sequence>
<dbReference type="GO" id="GO:0003841">
    <property type="term" value="F:1-acylglycerol-3-phosphate O-acyltransferase activity"/>
    <property type="evidence" value="ECO:0007669"/>
    <property type="project" value="TreeGrafter"/>
</dbReference>
<name>A0A364XZM4_9BACT</name>
<evidence type="ECO:0000256" key="4">
    <source>
        <dbReference type="SAM" id="Phobius"/>
    </source>
</evidence>
<dbReference type="PANTHER" id="PTHR10434">
    <property type="entry name" value="1-ACYL-SN-GLYCEROL-3-PHOSPHATE ACYLTRANSFERASE"/>
    <property type="match status" value="1"/>
</dbReference>
<feature type="domain" description="Phospholipid/glycerol acyltransferase" evidence="5">
    <location>
        <begin position="78"/>
        <end position="192"/>
    </location>
</feature>
<organism evidence="6 7">
    <name type="scientific">Pseudochryseolinea flava</name>
    <dbReference type="NCBI Taxonomy" id="2059302"/>
    <lineage>
        <taxon>Bacteria</taxon>
        <taxon>Pseudomonadati</taxon>
        <taxon>Bacteroidota</taxon>
        <taxon>Cytophagia</taxon>
        <taxon>Cytophagales</taxon>
        <taxon>Fulvivirgaceae</taxon>
        <taxon>Pseudochryseolinea</taxon>
    </lineage>
</organism>
<evidence type="ECO:0000313" key="7">
    <source>
        <dbReference type="Proteomes" id="UP000251889"/>
    </source>
</evidence>
<comment type="caution">
    <text evidence="6">The sequence shown here is derived from an EMBL/GenBank/DDBJ whole genome shotgun (WGS) entry which is preliminary data.</text>
</comment>
<dbReference type="CDD" id="cd07989">
    <property type="entry name" value="LPLAT_AGPAT-like"/>
    <property type="match status" value="1"/>
</dbReference>
<accession>A0A364XZM4</accession>
<dbReference type="RefSeq" id="WP_112748181.1">
    <property type="nucleotide sequence ID" value="NZ_QMFY01000009.1"/>
</dbReference>
<evidence type="ECO:0000256" key="2">
    <source>
        <dbReference type="ARBA" id="ARBA00022679"/>
    </source>
</evidence>
<evidence type="ECO:0000259" key="5">
    <source>
        <dbReference type="SMART" id="SM00563"/>
    </source>
</evidence>
<reference evidence="6 7" key="1">
    <citation type="submission" date="2018-06" db="EMBL/GenBank/DDBJ databases">
        <title>Chryseolinea flavus sp. nov., a member of the phylum Bacteroidetes isolated from soil.</title>
        <authorList>
            <person name="Li Y."/>
            <person name="Wang J."/>
        </authorList>
    </citation>
    <scope>NUCLEOTIDE SEQUENCE [LARGE SCALE GENOMIC DNA]</scope>
    <source>
        <strain evidence="6 7">SDU1-6</strain>
    </source>
</reference>
<feature type="transmembrane region" description="Helical" evidence="4">
    <location>
        <begin position="12"/>
        <end position="37"/>
    </location>
</feature>
<keyword evidence="2 6" id="KW-0808">Transferase</keyword>
<dbReference type="Proteomes" id="UP000251889">
    <property type="component" value="Unassembled WGS sequence"/>
</dbReference>
<dbReference type="InterPro" id="IPR002123">
    <property type="entry name" value="Plipid/glycerol_acylTrfase"/>
</dbReference>
<dbReference type="SUPFAM" id="SSF69593">
    <property type="entry name" value="Glycerol-3-phosphate (1)-acyltransferase"/>
    <property type="match status" value="1"/>
</dbReference>
<proteinExistence type="predicted"/>
<dbReference type="PANTHER" id="PTHR10434:SF66">
    <property type="entry name" value="PHOSPHOLIPID_GLYCEROL ACYLTRANSFERASE DOMAIN-CONTAINING PROTEIN"/>
    <property type="match status" value="1"/>
</dbReference>
<dbReference type="Pfam" id="PF01553">
    <property type="entry name" value="Acyltransferase"/>
    <property type="match status" value="1"/>
</dbReference>
<protein>
    <submittedName>
        <fullName evidence="6">1-acyl-sn-glycerol-3-phosphate acyltransferase</fullName>
    </submittedName>
</protein>
<evidence type="ECO:0000256" key="1">
    <source>
        <dbReference type="ARBA" id="ARBA00005189"/>
    </source>
</evidence>